<dbReference type="STRING" id="117157.SAMN04489717_0061"/>
<reference evidence="2 3" key="1">
    <citation type="submission" date="2016-10" db="EMBL/GenBank/DDBJ databases">
        <authorList>
            <person name="de Groot N.N."/>
        </authorList>
    </citation>
    <scope>NUCLEOTIDE SEQUENCE [LARGE SCALE GENOMIC DNA]</scope>
    <source>
        <strain evidence="2 3">DSM 22024</strain>
    </source>
</reference>
<keyword evidence="2" id="KW-0238">DNA-binding</keyword>
<dbReference type="GO" id="GO:0006950">
    <property type="term" value="P:response to stress"/>
    <property type="evidence" value="ECO:0007669"/>
    <property type="project" value="TreeGrafter"/>
</dbReference>
<dbReference type="AlphaFoldDB" id="A0A1H1L2D1"/>
<dbReference type="GO" id="GO:0003700">
    <property type="term" value="F:DNA-binding transcription factor activity"/>
    <property type="evidence" value="ECO:0007669"/>
    <property type="project" value="InterPro"/>
</dbReference>
<dbReference type="Gene3D" id="1.10.10.10">
    <property type="entry name" value="Winged helix-like DNA-binding domain superfamily/Winged helix DNA-binding domain"/>
    <property type="match status" value="1"/>
</dbReference>
<gene>
    <name evidence="2" type="ORF">SAMN04489717_0061</name>
</gene>
<sequence length="177" mass="18719">MALPGERGVLPDSDAVQAIVDQWRARLPDLDPSPMLILGRIERLAAVCDPILRPPFAAAGLAPGDFDVLAALRRSAPPHALSNGELARATLVTPGAMTKRIDRLAAAGLVTRARARDDARGRVATLTRAGRRLVDKLVRTHMANEAAVLEGLDGSERDQLASLLGKLLASVETAPSD</sequence>
<dbReference type="InterPro" id="IPR000835">
    <property type="entry name" value="HTH_MarR-typ"/>
</dbReference>
<dbReference type="PROSITE" id="PS50995">
    <property type="entry name" value="HTH_MARR_2"/>
    <property type="match status" value="1"/>
</dbReference>
<proteinExistence type="predicted"/>
<dbReference type="InterPro" id="IPR036388">
    <property type="entry name" value="WH-like_DNA-bd_sf"/>
</dbReference>
<dbReference type="InterPro" id="IPR039422">
    <property type="entry name" value="MarR/SlyA-like"/>
</dbReference>
<dbReference type="PRINTS" id="PR00598">
    <property type="entry name" value="HTHMARR"/>
</dbReference>
<dbReference type="OrthoDB" id="3237509at2"/>
<dbReference type="RefSeq" id="WP_092649454.1">
    <property type="nucleotide sequence ID" value="NZ_LT629732.1"/>
</dbReference>
<dbReference type="InterPro" id="IPR036390">
    <property type="entry name" value="WH_DNA-bd_sf"/>
</dbReference>
<evidence type="ECO:0000313" key="2">
    <source>
        <dbReference type="EMBL" id="SDR68686.1"/>
    </source>
</evidence>
<accession>A0A1H1L2D1</accession>
<dbReference type="Pfam" id="PF12802">
    <property type="entry name" value="MarR_2"/>
    <property type="match status" value="1"/>
</dbReference>
<dbReference type="PANTHER" id="PTHR33164">
    <property type="entry name" value="TRANSCRIPTIONAL REGULATOR, MARR FAMILY"/>
    <property type="match status" value="1"/>
</dbReference>
<dbReference type="SUPFAM" id="SSF46785">
    <property type="entry name" value="Winged helix' DNA-binding domain"/>
    <property type="match status" value="1"/>
</dbReference>
<keyword evidence="3" id="KW-1185">Reference proteome</keyword>
<feature type="domain" description="HTH marR-type" evidence="1">
    <location>
        <begin position="34"/>
        <end position="169"/>
    </location>
</feature>
<dbReference type="PANTHER" id="PTHR33164:SF104">
    <property type="entry name" value="TRANSCRIPTIONAL REGULATORY PROTEIN"/>
    <property type="match status" value="1"/>
</dbReference>
<organism evidence="2 3">
    <name type="scientific">Actinopolymorpha singaporensis</name>
    <dbReference type="NCBI Taxonomy" id="117157"/>
    <lineage>
        <taxon>Bacteria</taxon>
        <taxon>Bacillati</taxon>
        <taxon>Actinomycetota</taxon>
        <taxon>Actinomycetes</taxon>
        <taxon>Propionibacteriales</taxon>
        <taxon>Actinopolymorphaceae</taxon>
        <taxon>Actinopolymorpha</taxon>
    </lineage>
</organism>
<dbReference type="SMART" id="SM00347">
    <property type="entry name" value="HTH_MARR"/>
    <property type="match status" value="1"/>
</dbReference>
<evidence type="ECO:0000313" key="3">
    <source>
        <dbReference type="Proteomes" id="UP000198983"/>
    </source>
</evidence>
<dbReference type="EMBL" id="LT629732">
    <property type="protein sequence ID" value="SDR68686.1"/>
    <property type="molecule type" value="Genomic_DNA"/>
</dbReference>
<name>A0A1H1L2D1_9ACTN</name>
<evidence type="ECO:0000259" key="1">
    <source>
        <dbReference type="PROSITE" id="PS50995"/>
    </source>
</evidence>
<protein>
    <submittedName>
        <fullName evidence="2">DNA-binding transcriptional regulator, MarR family</fullName>
    </submittedName>
</protein>
<dbReference type="Proteomes" id="UP000198983">
    <property type="component" value="Chromosome I"/>
</dbReference>
<dbReference type="GO" id="GO:0003677">
    <property type="term" value="F:DNA binding"/>
    <property type="evidence" value="ECO:0007669"/>
    <property type="project" value="UniProtKB-KW"/>
</dbReference>